<evidence type="ECO:0000313" key="2">
    <source>
        <dbReference type="Proteomes" id="UP000181969"/>
    </source>
</evidence>
<proteinExistence type="predicted"/>
<gene>
    <name evidence="1" type="ORF">SAMN05216438_10771</name>
</gene>
<dbReference type="Proteomes" id="UP000181969">
    <property type="component" value="Unassembled WGS sequence"/>
</dbReference>
<dbReference type="EMBL" id="FOTJ01000007">
    <property type="protein sequence ID" value="SFL38123.1"/>
    <property type="molecule type" value="Genomic_DNA"/>
</dbReference>
<protein>
    <submittedName>
        <fullName evidence="1">Uncharacterized protein</fullName>
    </submittedName>
</protein>
<dbReference type="AlphaFoldDB" id="A0A1I4H8Y6"/>
<sequence length="47" mass="5375">MHDNISDTGKYKFEINLPKVSPHTQATLDDLKDKTKIFIDNTLKDGK</sequence>
<name>A0A1I4H8Y6_9LACT</name>
<accession>A0A1I4H8Y6</accession>
<organism evidence="1 2">
    <name type="scientific">Lactococcus garvieae</name>
    <dbReference type="NCBI Taxonomy" id="1363"/>
    <lineage>
        <taxon>Bacteria</taxon>
        <taxon>Bacillati</taxon>
        <taxon>Bacillota</taxon>
        <taxon>Bacilli</taxon>
        <taxon>Lactobacillales</taxon>
        <taxon>Streptococcaceae</taxon>
        <taxon>Lactococcus</taxon>
    </lineage>
</organism>
<dbReference type="RefSeq" id="WP_019298900.1">
    <property type="nucleotide sequence ID" value="NZ_CAXVJC010000005.1"/>
</dbReference>
<reference evidence="1 2" key="1">
    <citation type="submission" date="2016-10" db="EMBL/GenBank/DDBJ databases">
        <authorList>
            <person name="de Groot N.N."/>
        </authorList>
    </citation>
    <scope>NUCLEOTIDE SEQUENCE [LARGE SCALE GENOMIC DNA]</scope>
    <source>
        <strain evidence="1 2">M79</strain>
    </source>
</reference>
<evidence type="ECO:0000313" key="1">
    <source>
        <dbReference type="EMBL" id="SFL38123.1"/>
    </source>
</evidence>